<keyword evidence="3" id="KW-1185">Reference proteome</keyword>
<dbReference type="SUPFAM" id="SSF69572">
    <property type="entry name" value="Activating enzymes of the ubiquitin-like proteins"/>
    <property type="match status" value="1"/>
</dbReference>
<sequence length="251" mass="27392">MPLSDSDFMRYSRQLLLPEVGEQGQLALKNAKVLLIGVGGLGQLAAQYLAASGVGKIILADDDRVEVSNLPRQLLFDGGDIGEYKSVRGSQKLMQRYPMCEFQSITQRLSAKNINRYIEGVNLVLDCSDNLPTRHTVNQACIKANTPLVTASVAHFTGFLFAVDMQRAPKAGCYHCLFPQDTQVTQNCSTAGVLGPMVGTLASMQSLMAMNILMGVGKPFGKLLRFDGLKFSWHEALLSQDPACPVCRIYT</sequence>
<dbReference type="InterPro" id="IPR000594">
    <property type="entry name" value="ThiF_NAD_FAD-bd"/>
</dbReference>
<comment type="caution">
    <text evidence="2">The sequence shown here is derived from an EMBL/GenBank/DDBJ whole genome shotgun (WGS) entry which is preliminary data.</text>
</comment>
<dbReference type="CDD" id="cd00757">
    <property type="entry name" value="ThiF_MoeB_HesA_family"/>
    <property type="match status" value="1"/>
</dbReference>
<protein>
    <submittedName>
        <fullName evidence="2">HesA/MoeB/ThiF family protein</fullName>
    </submittedName>
</protein>
<accession>A0ABS7E568</accession>
<evidence type="ECO:0000313" key="3">
    <source>
        <dbReference type="Proteomes" id="UP001195963"/>
    </source>
</evidence>
<name>A0ABS7E568_9GAMM</name>
<dbReference type="PANTHER" id="PTHR10953">
    <property type="entry name" value="UBIQUITIN-ACTIVATING ENZYME E1"/>
    <property type="match status" value="1"/>
</dbReference>
<evidence type="ECO:0000313" key="2">
    <source>
        <dbReference type="EMBL" id="MBW8184836.1"/>
    </source>
</evidence>
<dbReference type="Gene3D" id="3.40.50.720">
    <property type="entry name" value="NAD(P)-binding Rossmann-like Domain"/>
    <property type="match status" value="1"/>
</dbReference>
<feature type="domain" description="THIF-type NAD/FAD binding fold" evidence="1">
    <location>
        <begin position="11"/>
        <end position="246"/>
    </location>
</feature>
<dbReference type="InterPro" id="IPR045886">
    <property type="entry name" value="ThiF/MoeB/HesA"/>
</dbReference>
<evidence type="ECO:0000259" key="1">
    <source>
        <dbReference type="Pfam" id="PF00899"/>
    </source>
</evidence>
<dbReference type="PANTHER" id="PTHR10953:SF240">
    <property type="entry name" value="SULFUR CARRIER PROTEIN THIS ADENYLYLTRANSFERASE"/>
    <property type="match status" value="1"/>
</dbReference>
<reference evidence="2 3" key="1">
    <citation type="submission" date="2021-07" db="EMBL/GenBank/DDBJ databases">
        <title>Shewanella sp. nov, isolated from SCS.</title>
        <authorList>
            <person name="Cao W.R."/>
        </authorList>
    </citation>
    <scope>NUCLEOTIDE SEQUENCE [LARGE SCALE GENOMIC DNA]</scope>
    <source>
        <strain evidence="2 3">NR704-98</strain>
    </source>
</reference>
<dbReference type="InterPro" id="IPR035985">
    <property type="entry name" value="Ubiquitin-activating_enz"/>
</dbReference>
<dbReference type="Proteomes" id="UP001195963">
    <property type="component" value="Unassembled WGS sequence"/>
</dbReference>
<gene>
    <name evidence="2" type="ORF">K0625_14315</name>
</gene>
<proteinExistence type="predicted"/>
<organism evidence="2 3">
    <name type="scientific">Shewanella nanhaiensis</name>
    <dbReference type="NCBI Taxonomy" id="2864872"/>
    <lineage>
        <taxon>Bacteria</taxon>
        <taxon>Pseudomonadati</taxon>
        <taxon>Pseudomonadota</taxon>
        <taxon>Gammaproteobacteria</taxon>
        <taxon>Alteromonadales</taxon>
        <taxon>Shewanellaceae</taxon>
        <taxon>Shewanella</taxon>
    </lineage>
</organism>
<dbReference type="Pfam" id="PF00899">
    <property type="entry name" value="ThiF"/>
    <property type="match status" value="1"/>
</dbReference>
<dbReference type="EMBL" id="JAHZST010000010">
    <property type="protein sequence ID" value="MBW8184836.1"/>
    <property type="molecule type" value="Genomic_DNA"/>
</dbReference>